<protein>
    <submittedName>
        <fullName evidence="5">Epidermal retinol dehydrogenase 2</fullName>
    </submittedName>
</protein>
<dbReference type="PRINTS" id="PR00080">
    <property type="entry name" value="SDRFAMILY"/>
</dbReference>
<proteinExistence type="inferred from homology"/>
<accession>A0A0A2VM45</accession>
<keyword evidence="2" id="KW-0521">NADP</keyword>
<dbReference type="AlphaFoldDB" id="A0A0A2VM45"/>
<sequence>MAVDGWISHFLDSSCRIVSIAFSPGILTAERVSSSRLYEPKAQLPLKPERPDTEAFRHGIALVPRDLPTAAAARVVVRAAVDRSAGQGAQGDCVSPIRDSAGAAVPARARDDVGGADDAGGICVGGLCVAAVDLGDEVIVITGGASGLGMLVAEVYGMRGATVAVLDVNEMENGEARGVTAYKCDVSDYKQVAATALKIEEELGTPTVLINNAAIVVGKSLLDLSVDEIDRSLSTNLLGPFYCLKAFLPAIIRGGNGGTIVNISSVIGHLGAAQLSDYAAAKAGLSAMHRSVAAELRESHPEIKTVLITPGQLSTPLFYGVQTPSSFIAPVVEPVEVAKEIVAAIDQGKGATTGMPLYARWVDWYAVLPAGVQVLARKISGVDRGMRTFIGRRGAAEGKKQR</sequence>
<evidence type="ECO:0000313" key="6">
    <source>
        <dbReference type="Proteomes" id="UP000030106"/>
    </source>
</evidence>
<dbReference type="EMBL" id="ANFO01000726">
    <property type="protein sequence ID" value="KGQ07175.1"/>
    <property type="molecule type" value="Genomic_DNA"/>
</dbReference>
<dbReference type="PANTHER" id="PTHR24322">
    <property type="entry name" value="PKSB"/>
    <property type="match status" value="1"/>
</dbReference>
<comment type="similarity">
    <text evidence="1 4">Belongs to the short-chain dehydrogenases/reductases (SDR) family.</text>
</comment>
<dbReference type="InterPro" id="IPR036291">
    <property type="entry name" value="NAD(P)-bd_dom_sf"/>
</dbReference>
<dbReference type="InterPro" id="IPR020904">
    <property type="entry name" value="Sc_DH/Rdtase_CS"/>
</dbReference>
<gene>
    <name evidence="5" type="ORF">BBAD15_g7520</name>
</gene>
<name>A0A0A2VM45_BEABA</name>
<dbReference type="Proteomes" id="UP000030106">
    <property type="component" value="Unassembled WGS sequence"/>
</dbReference>
<dbReference type="Pfam" id="PF00106">
    <property type="entry name" value="adh_short"/>
    <property type="match status" value="1"/>
</dbReference>
<dbReference type="SUPFAM" id="SSF51735">
    <property type="entry name" value="NAD(P)-binding Rossmann-fold domains"/>
    <property type="match status" value="1"/>
</dbReference>
<dbReference type="GO" id="GO:0016616">
    <property type="term" value="F:oxidoreductase activity, acting on the CH-OH group of donors, NAD or NADP as acceptor"/>
    <property type="evidence" value="ECO:0007669"/>
    <property type="project" value="TreeGrafter"/>
</dbReference>
<dbReference type="Gene3D" id="3.40.50.720">
    <property type="entry name" value="NAD(P)-binding Rossmann-like Domain"/>
    <property type="match status" value="1"/>
</dbReference>
<dbReference type="PROSITE" id="PS00061">
    <property type="entry name" value="ADH_SHORT"/>
    <property type="match status" value="1"/>
</dbReference>
<comment type="caution">
    <text evidence="5">The sequence shown here is derived from an EMBL/GenBank/DDBJ whole genome shotgun (WGS) entry which is preliminary data.</text>
</comment>
<dbReference type="eggNOG" id="KOG1201">
    <property type="taxonomic scope" value="Eukaryota"/>
</dbReference>
<reference evidence="5 6" key="1">
    <citation type="submission" date="2012-10" db="EMBL/GenBank/DDBJ databases">
        <title>Genome sequencing and analysis of entomopathogenic fungi Beauveria bassiana D1-5.</title>
        <authorList>
            <person name="Li Q."/>
            <person name="Wang L."/>
            <person name="Zhang Z."/>
            <person name="Wang Q."/>
            <person name="Ren J."/>
            <person name="Wang M."/>
            <person name="Xu W."/>
            <person name="Wang J."/>
            <person name="Lu Y."/>
            <person name="Du Q."/>
            <person name="Sun Z."/>
        </authorList>
    </citation>
    <scope>NUCLEOTIDE SEQUENCE [LARGE SCALE GENOMIC DNA]</scope>
    <source>
        <strain evidence="5 6">D1-5</strain>
    </source>
</reference>
<keyword evidence="3" id="KW-0560">Oxidoreductase</keyword>
<dbReference type="PANTHER" id="PTHR24322:SF736">
    <property type="entry name" value="RETINOL DEHYDROGENASE 10"/>
    <property type="match status" value="1"/>
</dbReference>
<dbReference type="CDD" id="cd05339">
    <property type="entry name" value="17beta-HSDXI-like_SDR_c"/>
    <property type="match status" value="1"/>
</dbReference>
<evidence type="ECO:0000256" key="3">
    <source>
        <dbReference type="ARBA" id="ARBA00023002"/>
    </source>
</evidence>
<evidence type="ECO:0000256" key="4">
    <source>
        <dbReference type="RuleBase" id="RU000363"/>
    </source>
</evidence>
<dbReference type="PRINTS" id="PR00081">
    <property type="entry name" value="GDHRDH"/>
</dbReference>
<evidence type="ECO:0000256" key="2">
    <source>
        <dbReference type="ARBA" id="ARBA00022857"/>
    </source>
</evidence>
<dbReference type="STRING" id="1245745.A0A0A2VM45"/>
<dbReference type="OrthoDB" id="5840532at2759"/>
<evidence type="ECO:0000313" key="5">
    <source>
        <dbReference type="EMBL" id="KGQ07175.1"/>
    </source>
</evidence>
<organism evidence="5 6">
    <name type="scientific">Beauveria bassiana D1-5</name>
    <dbReference type="NCBI Taxonomy" id="1245745"/>
    <lineage>
        <taxon>Eukaryota</taxon>
        <taxon>Fungi</taxon>
        <taxon>Dikarya</taxon>
        <taxon>Ascomycota</taxon>
        <taxon>Pezizomycotina</taxon>
        <taxon>Sordariomycetes</taxon>
        <taxon>Hypocreomycetidae</taxon>
        <taxon>Hypocreales</taxon>
        <taxon>Cordycipitaceae</taxon>
        <taxon>Beauveria</taxon>
    </lineage>
</organism>
<dbReference type="HOGENOM" id="CLU_685091_0_0_1"/>
<dbReference type="InterPro" id="IPR002347">
    <property type="entry name" value="SDR_fam"/>
</dbReference>
<evidence type="ECO:0000256" key="1">
    <source>
        <dbReference type="ARBA" id="ARBA00006484"/>
    </source>
</evidence>